<sequence length="293" mass="31552">MDRMVIGSGRARAEIDPCGAELKSWSVGGRELIWPGDTESWPRSAPILFPVVGRCAGGEIRVDGRSYPMPVHGFAPTSRFTGERIGGGAAAFTLTDTAESRRHYPFAFRLQVGFALSGPTLAVRLTVKNRGETPMPYAAGLHPGFLWQDRINGGDEQATVEFSETESAEVPEITAEGYFASDRRSLSMHGRRMALSAANLGGEAVCFLDARSAELTFRQGDGSALRVRNEGFSHVALWTSGKAPFLSIESWTGHGDTPGYGGEFAARPSMISLPPGEQIRHGATYHFEEAACA</sequence>
<name>A0ABS6WNI3_9HYPH</name>
<evidence type="ECO:0000313" key="2">
    <source>
        <dbReference type="Proteomes" id="UP001430804"/>
    </source>
</evidence>
<dbReference type="InterPro" id="IPR008183">
    <property type="entry name" value="Aldose_1/G6P_1-epimerase"/>
</dbReference>
<reference evidence="1" key="1">
    <citation type="submission" date="2021-07" db="EMBL/GenBank/DDBJ databases">
        <title>Pseudohoeflea marina sp. nov. a polyhydroxyalcanoate-producing bacterium.</title>
        <authorList>
            <person name="Zheng W."/>
            <person name="Yu S."/>
            <person name="Huang Y."/>
        </authorList>
    </citation>
    <scope>NUCLEOTIDE SEQUENCE</scope>
    <source>
        <strain evidence="1">DP4N28-3</strain>
    </source>
</reference>
<dbReference type="Pfam" id="PF01263">
    <property type="entry name" value="Aldose_epim"/>
    <property type="match status" value="1"/>
</dbReference>
<accession>A0ABS6WNI3</accession>
<dbReference type="PANTHER" id="PTHR11122:SF13">
    <property type="entry name" value="GLUCOSE-6-PHOSPHATE 1-EPIMERASE"/>
    <property type="match status" value="1"/>
</dbReference>
<gene>
    <name evidence="1" type="ORF">KY465_04995</name>
</gene>
<dbReference type="EMBL" id="JAHWQX010000001">
    <property type="protein sequence ID" value="MBW3096629.1"/>
    <property type="molecule type" value="Genomic_DNA"/>
</dbReference>
<evidence type="ECO:0000313" key="1">
    <source>
        <dbReference type="EMBL" id="MBW3096629.1"/>
    </source>
</evidence>
<proteinExistence type="predicted"/>
<dbReference type="Proteomes" id="UP001430804">
    <property type="component" value="Unassembled WGS sequence"/>
</dbReference>
<keyword evidence="2" id="KW-1185">Reference proteome</keyword>
<dbReference type="RefSeq" id="WP_219200388.1">
    <property type="nucleotide sequence ID" value="NZ_JAHWQX010000001.1"/>
</dbReference>
<protein>
    <submittedName>
        <fullName evidence="1">Aldose 1-epimerase family protein</fullName>
    </submittedName>
</protein>
<comment type="caution">
    <text evidence="1">The sequence shown here is derived from an EMBL/GenBank/DDBJ whole genome shotgun (WGS) entry which is preliminary data.</text>
</comment>
<dbReference type="PANTHER" id="PTHR11122">
    <property type="entry name" value="APOSPORY-ASSOCIATED PROTEIN C-RELATED"/>
    <property type="match status" value="1"/>
</dbReference>
<organism evidence="1 2">
    <name type="scientific">Pseudohoeflea coraliihabitans</name>
    <dbReference type="NCBI Taxonomy" id="2860393"/>
    <lineage>
        <taxon>Bacteria</taxon>
        <taxon>Pseudomonadati</taxon>
        <taxon>Pseudomonadota</taxon>
        <taxon>Alphaproteobacteria</taxon>
        <taxon>Hyphomicrobiales</taxon>
        <taxon>Rhizobiaceae</taxon>
        <taxon>Pseudohoeflea</taxon>
    </lineage>
</organism>